<evidence type="ECO:0000313" key="3">
    <source>
        <dbReference type="Proteomes" id="UP001152759"/>
    </source>
</evidence>
<feature type="region of interest" description="Disordered" evidence="1">
    <location>
        <begin position="220"/>
        <end position="279"/>
    </location>
</feature>
<evidence type="ECO:0000313" key="2">
    <source>
        <dbReference type="EMBL" id="CAH0381184.1"/>
    </source>
</evidence>
<sequence>MNACGFECPYGWQKNKEVPYSIKHTCGPLFDDLINPQYALLQSDFITLSLRRTWDRCFLSIANEIDLGSNFATAPDGIVQMVGRKFLRRENFCTEPVPSGQHIRNYNSAVAFASFSANRIDIPGDGPYCFKVQGSIYREASFRIRTEEVPPPPPTATMYYPGPSQGWGMPGYMVPGVAPGHSAWPRLPVPNIPNIKAPDTVQNEDTIRDVVRAYLAEERKAEKERQERERTERERRERDRKERERLERKRREFERAREEAERKTMKEAAEKKAKEEEERKIMKEAAEKKAKEEAERKIMKEAAEKKAREEEEKKMKEEAEKQDQVSKAKRRRKKLLSPSSSDLYLPCNNSIYPDKVGIHRVAESNFAKFILIYGIDPKNINIKDLFRQLMTHPALVQALQPPSLQGLPIVQPQPQAVAADTTSTVQPQPKLSEQRQVVPTNLNVEPQLQSKPLAEHPLNSKDIFANTWQSPSTLVTNLNLALSTAFKKRKLKQERTANSPRPIIFQRQLVLLSKGNFCKPINKAGDELYLGQKKIFAEEVKFNRLDSNHLIKEKTYQTFSEKLKNSIDSL</sequence>
<dbReference type="EMBL" id="OU963862">
    <property type="protein sequence ID" value="CAH0381184.1"/>
    <property type="molecule type" value="Genomic_DNA"/>
</dbReference>
<gene>
    <name evidence="2" type="ORF">BEMITA_LOCUS857</name>
</gene>
<dbReference type="AlphaFoldDB" id="A0A9N9ZZI2"/>
<name>A0A9N9ZZI2_BEMTA</name>
<feature type="compositionally biased region" description="Basic and acidic residues" evidence="1">
    <location>
        <begin position="306"/>
        <end position="326"/>
    </location>
</feature>
<organism evidence="2 3">
    <name type="scientific">Bemisia tabaci</name>
    <name type="common">Sweetpotato whitefly</name>
    <name type="synonym">Aleurodes tabaci</name>
    <dbReference type="NCBI Taxonomy" id="7038"/>
    <lineage>
        <taxon>Eukaryota</taxon>
        <taxon>Metazoa</taxon>
        <taxon>Ecdysozoa</taxon>
        <taxon>Arthropoda</taxon>
        <taxon>Hexapoda</taxon>
        <taxon>Insecta</taxon>
        <taxon>Pterygota</taxon>
        <taxon>Neoptera</taxon>
        <taxon>Paraneoptera</taxon>
        <taxon>Hemiptera</taxon>
        <taxon>Sternorrhyncha</taxon>
        <taxon>Aleyrodoidea</taxon>
        <taxon>Aleyrodidae</taxon>
        <taxon>Aleyrodinae</taxon>
        <taxon>Bemisia</taxon>
    </lineage>
</organism>
<protein>
    <submittedName>
        <fullName evidence="2">Uncharacterized protein</fullName>
    </submittedName>
</protein>
<feature type="region of interest" description="Disordered" evidence="1">
    <location>
        <begin position="306"/>
        <end position="340"/>
    </location>
</feature>
<accession>A0A9N9ZZI2</accession>
<proteinExistence type="predicted"/>
<evidence type="ECO:0000256" key="1">
    <source>
        <dbReference type="SAM" id="MobiDB-lite"/>
    </source>
</evidence>
<dbReference type="Proteomes" id="UP001152759">
    <property type="component" value="Chromosome 1"/>
</dbReference>
<keyword evidence="3" id="KW-1185">Reference proteome</keyword>
<reference evidence="2" key="1">
    <citation type="submission" date="2021-12" db="EMBL/GenBank/DDBJ databases">
        <authorList>
            <person name="King R."/>
        </authorList>
    </citation>
    <scope>NUCLEOTIDE SEQUENCE</scope>
</reference>